<sequence length="430" mass="49033">MSEDMNLSINGQSQVPPGFRFHPTEEELLHYYLRKKVAFEKIDLDVIREVDLNKLEPWDIQEKCKIGSTPQNDWYFFSHKDKKYPTGTRTNRATAAGFWKATGRDKIIYSGFRRIGLRKTLVFYKGRAPHGQKSDWIMHEYRLDESTGHESTTVSNPISVDSVPEDGWVVCRVFKKKNYQKALDSPKSSSNMSVDSNNSHHHHHQMQCSRNDGVLDQILLYMGRTCKLENDSLTTNNNISERFLSSNNNNNNMVGHHDHHTVLHERFMHLPRLESPSTIPNSLPINNFDNHHHHHHDRGFKSYQSMDEMLLDTDPHQSDNLHEPNPTNWVALDRLVASQLNGQEPETSKPLSCFGDPNMTATSFCSPDPPEDEDDVVQLSYPYGLRSGTSTAALASRGSQAQVYNENDLWSFARSSSSPSSSDPLCHLSV</sequence>
<protein>
    <submittedName>
        <fullName evidence="8">NAC domain-containing protein 43</fullName>
    </submittedName>
</protein>
<keyword evidence="9" id="KW-1185">Reference proteome</keyword>
<evidence type="ECO:0000256" key="3">
    <source>
        <dbReference type="ARBA" id="ARBA00023125"/>
    </source>
</evidence>
<proteinExistence type="predicted"/>
<name>W9RML1_9ROSA</name>
<comment type="subcellular location">
    <subcellularLocation>
        <location evidence="1">Nucleus</location>
    </subcellularLocation>
</comment>
<reference evidence="9" key="1">
    <citation type="submission" date="2013-01" db="EMBL/GenBank/DDBJ databases">
        <title>Draft Genome Sequence of a Mulberry Tree, Morus notabilis C.K. Schneid.</title>
        <authorList>
            <person name="He N."/>
            <person name="Zhao S."/>
        </authorList>
    </citation>
    <scope>NUCLEOTIDE SEQUENCE</scope>
</reference>
<dbReference type="FunFam" id="2.170.150.80:FF:000003">
    <property type="entry name" value="NAC domain-containing protein"/>
    <property type="match status" value="1"/>
</dbReference>
<evidence type="ECO:0000256" key="5">
    <source>
        <dbReference type="ARBA" id="ARBA00023242"/>
    </source>
</evidence>
<dbReference type="SUPFAM" id="SSF101941">
    <property type="entry name" value="NAC domain"/>
    <property type="match status" value="1"/>
</dbReference>
<dbReference type="STRING" id="981085.W9RML1"/>
<dbReference type="GO" id="GO:0003677">
    <property type="term" value="F:DNA binding"/>
    <property type="evidence" value="ECO:0007669"/>
    <property type="project" value="UniProtKB-KW"/>
</dbReference>
<dbReference type="EMBL" id="KE344854">
    <property type="protein sequence ID" value="EXB81887.1"/>
    <property type="molecule type" value="Genomic_DNA"/>
</dbReference>
<dbReference type="GO" id="GO:0005634">
    <property type="term" value="C:nucleus"/>
    <property type="evidence" value="ECO:0007669"/>
    <property type="project" value="UniProtKB-SubCell"/>
</dbReference>
<dbReference type="Pfam" id="PF02365">
    <property type="entry name" value="NAM"/>
    <property type="match status" value="1"/>
</dbReference>
<evidence type="ECO:0000256" key="4">
    <source>
        <dbReference type="ARBA" id="ARBA00023163"/>
    </source>
</evidence>
<keyword evidence="2" id="KW-0805">Transcription regulation</keyword>
<keyword evidence="4" id="KW-0804">Transcription</keyword>
<dbReference type="OrthoDB" id="1250037at2759"/>
<dbReference type="InterPro" id="IPR036093">
    <property type="entry name" value="NAC_dom_sf"/>
</dbReference>
<evidence type="ECO:0000256" key="1">
    <source>
        <dbReference type="ARBA" id="ARBA00004123"/>
    </source>
</evidence>
<evidence type="ECO:0000313" key="9">
    <source>
        <dbReference type="Proteomes" id="UP000030645"/>
    </source>
</evidence>
<dbReference type="eggNOG" id="ENOG502QSBA">
    <property type="taxonomic scope" value="Eukaryota"/>
</dbReference>
<feature type="compositionally biased region" description="Low complexity" evidence="6">
    <location>
        <begin position="188"/>
        <end position="197"/>
    </location>
</feature>
<dbReference type="KEGG" id="mnt:21398464"/>
<dbReference type="InterPro" id="IPR003441">
    <property type="entry name" value="NAC-dom"/>
</dbReference>
<dbReference type="Gene3D" id="2.170.150.80">
    <property type="entry name" value="NAC domain"/>
    <property type="match status" value="1"/>
</dbReference>
<evidence type="ECO:0000256" key="2">
    <source>
        <dbReference type="ARBA" id="ARBA00023015"/>
    </source>
</evidence>
<accession>W9RML1</accession>
<evidence type="ECO:0000259" key="7">
    <source>
        <dbReference type="PROSITE" id="PS51005"/>
    </source>
</evidence>
<gene>
    <name evidence="8" type="ORF">L484_015363</name>
</gene>
<dbReference type="GO" id="GO:0006355">
    <property type="term" value="P:regulation of DNA-templated transcription"/>
    <property type="evidence" value="ECO:0007669"/>
    <property type="project" value="InterPro"/>
</dbReference>
<dbReference type="PROSITE" id="PS51005">
    <property type="entry name" value="NAC"/>
    <property type="match status" value="1"/>
</dbReference>
<dbReference type="PANTHER" id="PTHR31744">
    <property type="entry name" value="PROTEIN CUP-SHAPED COTYLEDON 2-RELATED"/>
    <property type="match status" value="1"/>
</dbReference>
<feature type="region of interest" description="Disordered" evidence="6">
    <location>
        <begin position="182"/>
        <end position="208"/>
    </location>
</feature>
<keyword evidence="5" id="KW-0539">Nucleus</keyword>
<dbReference type="AlphaFoldDB" id="W9RML1"/>
<evidence type="ECO:0000256" key="6">
    <source>
        <dbReference type="SAM" id="MobiDB-lite"/>
    </source>
</evidence>
<dbReference type="Proteomes" id="UP000030645">
    <property type="component" value="Unassembled WGS sequence"/>
</dbReference>
<keyword evidence="3" id="KW-0238">DNA-binding</keyword>
<evidence type="ECO:0000313" key="8">
    <source>
        <dbReference type="EMBL" id="EXB81887.1"/>
    </source>
</evidence>
<dbReference type="PANTHER" id="PTHR31744:SF221">
    <property type="entry name" value="NAC DOMAIN-CONTAINING PROTEIN 43-LIKE"/>
    <property type="match status" value="1"/>
</dbReference>
<organism evidence="8 9">
    <name type="scientific">Morus notabilis</name>
    <dbReference type="NCBI Taxonomy" id="981085"/>
    <lineage>
        <taxon>Eukaryota</taxon>
        <taxon>Viridiplantae</taxon>
        <taxon>Streptophyta</taxon>
        <taxon>Embryophyta</taxon>
        <taxon>Tracheophyta</taxon>
        <taxon>Spermatophyta</taxon>
        <taxon>Magnoliopsida</taxon>
        <taxon>eudicotyledons</taxon>
        <taxon>Gunneridae</taxon>
        <taxon>Pentapetalae</taxon>
        <taxon>rosids</taxon>
        <taxon>fabids</taxon>
        <taxon>Rosales</taxon>
        <taxon>Moraceae</taxon>
        <taxon>Moreae</taxon>
        <taxon>Morus</taxon>
    </lineage>
</organism>
<feature type="domain" description="NAC" evidence="7">
    <location>
        <begin position="15"/>
        <end position="176"/>
    </location>
</feature>